<reference evidence="2" key="1">
    <citation type="journal article" date="2014" name="Front. Microbiol.">
        <title>High frequency of phylogenetically diverse reductive dehalogenase-homologous genes in deep subseafloor sedimentary metagenomes.</title>
        <authorList>
            <person name="Kawai M."/>
            <person name="Futagami T."/>
            <person name="Toyoda A."/>
            <person name="Takaki Y."/>
            <person name="Nishi S."/>
            <person name="Hori S."/>
            <person name="Arai W."/>
            <person name="Tsubouchi T."/>
            <person name="Morono Y."/>
            <person name="Uchiyama I."/>
            <person name="Ito T."/>
            <person name="Fujiyama A."/>
            <person name="Inagaki F."/>
            <person name="Takami H."/>
        </authorList>
    </citation>
    <scope>NUCLEOTIDE SEQUENCE</scope>
    <source>
        <strain evidence="2">Expedition CK06-06</strain>
    </source>
</reference>
<feature type="region of interest" description="Disordered" evidence="1">
    <location>
        <begin position="43"/>
        <end position="69"/>
    </location>
</feature>
<organism evidence="2">
    <name type="scientific">marine sediment metagenome</name>
    <dbReference type="NCBI Taxonomy" id="412755"/>
    <lineage>
        <taxon>unclassified sequences</taxon>
        <taxon>metagenomes</taxon>
        <taxon>ecological metagenomes</taxon>
    </lineage>
</organism>
<feature type="compositionally biased region" description="Basic and acidic residues" evidence="1">
    <location>
        <begin position="54"/>
        <end position="69"/>
    </location>
</feature>
<accession>X0TK57</accession>
<evidence type="ECO:0000313" key="2">
    <source>
        <dbReference type="EMBL" id="GAF87666.1"/>
    </source>
</evidence>
<dbReference type="EMBL" id="BARS01013854">
    <property type="protein sequence ID" value="GAF87666.1"/>
    <property type="molecule type" value="Genomic_DNA"/>
</dbReference>
<dbReference type="AlphaFoldDB" id="X0TK57"/>
<protein>
    <submittedName>
        <fullName evidence="2">Uncharacterized protein</fullName>
    </submittedName>
</protein>
<proteinExistence type="predicted"/>
<name>X0TK57_9ZZZZ</name>
<feature type="non-terminal residue" evidence="2">
    <location>
        <position position="69"/>
    </location>
</feature>
<comment type="caution">
    <text evidence="2">The sequence shown here is derived from an EMBL/GenBank/DDBJ whole genome shotgun (WGS) entry which is preliminary data.</text>
</comment>
<sequence>MTQSRLVLSAAVAALMFGVTGAVAAPNEEGAAVAQETLVIAADDSAPADENAEDSAKMGKEEGTHEGSD</sequence>
<gene>
    <name evidence="2" type="ORF">S01H1_23775</name>
</gene>
<evidence type="ECO:0000256" key="1">
    <source>
        <dbReference type="SAM" id="MobiDB-lite"/>
    </source>
</evidence>